<dbReference type="InterPro" id="IPR001387">
    <property type="entry name" value="Cro/C1-type_HTH"/>
</dbReference>
<dbReference type="STRING" id="1112204.GPOL_c15290"/>
<evidence type="ECO:0000256" key="1">
    <source>
        <dbReference type="SAM" id="MobiDB-lite"/>
    </source>
</evidence>
<reference evidence="3 4" key="1">
    <citation type="journal article" date="2012" name="Appl. Environ. Microbiol.">
        <title>Involvement of two latex-clearing proteins during rubber degradation and insights into the subsequent degradation pathway revealed by the genome sequence of Gordonia polyisoprenivorans strain VH2.</title>
        <authorList>
            <person name="Hiessl S."/>
            <person name="Schuldes J."/>
            <person name="Thurmer A."/>
            <person name="Halbsguth T."/>
            <person name="Broker D."/>
            <person name="Angelov A."/>
            <person name="Liebl W."/>
            <person name="Daniel R."/>
            <person name="Steinbuchel A."/>
        </authorList>
    </citation>
    <scope>NUCLEOTIDE SEQUENCE [LARGE SCALE GENOMIC DNA]</scope>
    <source>
        <strain evidence="4">DSM 44266 / VH2</strain>
    </source>
</reference>
<gene>
    <name evidence="3" type="ordered locus">GPOL_c15290</name>
</gene>
<dbReference type="Proteomes" id="UP000009154">
    <property type="component" value="Chromosome"/>
</dbReference>
<dbReference type="CDD" id="cd00093">
    <property type="entry name" value="HTH_XRE"/>
    <property type="match status" value="1"/>
</dbReference>
<dbReference type="GeneID" id="90158580"/>
<accession>H6MSK1</accession>
<dbReference type="HOGENOM" id="CLU_066192_8_3_11"/>
<dbReference type="SUPFAM" id="SSF47413">
    <property type="entry name" value="lambda repressor-like DNA-binding domains"/>
    <property type="match status" value="1"/>
</dbReference>
<dbReference type="AlphaFoldDB" id="H6MSK1"/>
<evidence type="ECO:0000259" key="2">
    <source>
        <dbReference type="PROSITE" id="PS50943"/>
    </source>
</evidence>
<dbReference type="SMART" id="SM00530">
    <property type="entry name" value="HTH_XRE"/>
    <property type="match status" value="1"/>
</dbReference>
<name>H6MSK1_GORPV</name>
<dbReference type="PROSITE" id="PS50943">
    <property type="entry name" value="HTH_CROC1"/>
    <property type="match status" value="1"/>
</dbReference>
<dbReference type="InterPro" id="IPR010982">
    <property type="entry name" value="Lambda_DNA-bd_dom_sf"/>
</dbReference>
<dbReference type="GO" id="GO:0003677">
    <property type="term" value="F:DNA binding"/>
    <property type="evidence" value="ECO:0007669"/>
    <property type="project" value="InterPro"/>
</dbReference>
<keyword evidence="4" id="KW-1185">Reference proteome</keyword>
<evidence type="ECO:0000313" key="4">
    <source>
        <dbReference type="Proteomes" id="UP000009154"/>
    </source>
</evidence>
<dbReference type="Pfam" id="PF01381">
    <property type="entry name" value="HTH_3"/>
    <property type="match status" value="1"/>
</dbReference>
<feature type="region of interest" description="Disordered" evidence="1">
    <location>
        <begin position="1"/>
        <end position="21"/>
    </location>
</feature>
<dbReference type="RefSeq" id="WP_014359428.1">
    <property type="nucleotide sequence ID" value="NC_016906.1"/>
</dbReference>
<feature type="domain" description="HTH cro/C1-type" evidence="2">
    <location>
        <begin position="44"/>
        <end position="85"/>
    </location>
</feature>
<organism evidence="3 4">
    <name type="scientific">Gordonia polyisoprenivorans (strain DSM 44266 / VH2)</name>
    <dbReference type="NCBI Taxonomy" id="1112204"/>
    <lineage>
        <taxon>Bacteria</taxon>
        <taxon>Bacillati</taxon>
        <taxon>Actinomycetota</taxon>
        <taxon>Actinomycetes</taxon>
        <taxon>Mycobacteriales</taxon>
        <taxon>Gordoniaceae</taxon>
        <taxon>Gordonia</taxon>
    </lineage>
</organism>
<proteinExistence type="predicted"/>
<dbReference type="eggNOG" id="COG1396">
    <property type="taxonomic scope" value="Bacteria"/>
</dbReference>
<dbReference type="EMBL" id="CP003119">
    <property type="protein sequence ID" value="AFA72578.1"/>
    <property type="molecule type" value="Genomic_DNA"/>
</dbReference>
<evidence type="ECO:0000313" key="3">
    <source>
        <dbReference type="EMBL" id="AFA72578.1"/>
    </source>
</evidence>
<sequence length="129" mass="13711">MIEQTSKAETAGARSSAPVEPLLREVTGKVLRRHRHDRAERLVETAGRAGLSSQYLSELERGRKDASSELLGAVAGALGLSLLDLTREVAAELARSMSVPVLGSVPARGGDRVTTRWRNASRAPLALAA</sequence>
<dbReference type="KEGG" id="gpo:GPOL_c15290"/>
<dbReference type="Gene3D" id="1.10.260.40">
    <property type="entry name" value="lambda repressor-like DNA-binding domains"/>
    <property type="match status" value="1"/>
</dbReference>
<protein>
    <submittedName>
        <fullName evidence="3">Putative transcriptional regulator</fullName>
    </submittedName>
</protein>